<keyword evidence="2" id="KW-0732">Signal</keyword>
<dbReference type="Proteomes" id="UP001058860">
    <property type="component" value="Chromosome"/>
</dbReference>
<accession>A0ABY5PNX6</accession>
<keyword evidence="1" id="KW-0472">Membrane</keyword>
<protein>
    <submittedName>
        <fullName evidence="3">LPXTG cell wall anchor domain-containing protein</fullName>
    </submittedName>
</protein>
<dbReference type="EMBL" id="CP088295">
    <property type="protein sequence ID" value="UUY06110.1"/>
    <property type="molecule type" value="Genomic_DNA"/>
</dbReference>
<evidence type="ECO:0000256" key="1">
    <source>
        <dbReference type="SAM" id="Phobius"/>
    </source>
</evidence>
<keyword evidence="1" id="KW-1133">Transmembrane helix</keyword>
<proteinExistence type="predicted"/>
<evidence type="ECO:0000313" key="3">
    <source>
        <dbReference type="EMBL" id="UUY06110.1"/>
    </source>
</evidence>
<keyword evidence="1" id="KW-0812">Transmembrane</keyword>
<name>A0ABY5PNX6_9ACTN</name>
<organism evidence="3 4">
    <name type="scientific">Svornostia abyssi</name>
    <dbReference type="NCBI Taxonomy" id="2898438"/>
    <lineage>
        <taxon>Bacteria</taxon>
        <taxon>Bacillati</taxon>
        <taxon>Actinomycetota</taxon>
        <taxon>Thermoleophilia</taxon>
        <taxon>Solirubrobacterales</taxon>
        <taxon>Baekduiaceae</taxon>
        <taxon>Svornostia</taxon>
    </lineage>
</organism>
<reference evidence="4" key="1">
    <citation type="submission" date="2021-11" db="EMBL/GenBank/DDBJ databases">
        <title>Cultivation dependent microbiological survey of springs from the worlds oldest radium mine currently devoted to the extraction of radon-saturated water.</title>
        <authorList>
            <person name="Kapinusova G."/>
            <person name="Smrhova T."/>
            <person name="Strejcek M."/>
            <person name="Suman J."/>
            <person name="Jani K."/>
            <person name="Pajer P."/>
            <person name="Uhlik O."/>
        </authorList>
    </citation>
    <scope>NUCLEOTIDE SEQUENCE [LARGE SCALE GENOMIC DNA]</scope>
    <source>
        <strain evidence="4">J379</strain>
    </source>
</reference>
<feature type="chain" id="PRO_5047115509" evidence="2">
    <location>
        <begin position="25"/>
        <end position="218"/>
    </location>
</feature>
<evidence type="ECO:0000313" key="4">
    <source>
        <dbReference type="Proteomes" id="UP001058860"/>
    </source>
</evidence>
<evidence type="ECO:0000256" key="2">
    <source>
        <dbReference type="SAM" id="SignalP"/>
    </source>
</evidence>
<feature type="transmembrane region" description="Helical" evidence="1">
    <location>
        <begin position="185"/>
        <end position="204"/>
    </location>
</feature>
<gene>
    <name evidence="3" type="ORF">LRS13_11525</name>
</gene>
<dbReference type="NCBIfam" id="TIGR01167">
    <property type="entry name" value="LPXTG_anchor"/>
    <property type="match status" value="1"/>
</dbReference>
<dbReference type="RefSeq" id="WP_353866539.1">
    <property type="nucleotide sequence ID" value="NZ_CP088295.1"/>
</dbReference>
<feature type="signal peptide" evidence="2">
    <location>
        <begin position="1"/>
        <end position="24"/>
    </location>
</feature>
<keyword evidence="4" id="KW-1185">Reference proteome</keyword>
<sequence>MVRVIAVAAVALCVAALTATPASAHEGDPDYESLVTNSGPKGLEVRVLSGDDRLEVRNQTGEIVVIEGYDGEPYARLFPDGRVQVNERSPATYLNEDPRGDVDVPAIADAEAQPRWRTVEGNGRFEFHDHRIHWMNDADPPKVREDPSARQKVYDWTVPVTVAGTPAAIDGTLWWRGTGGGTPTAAFVLLGIVIVGGIALIVVVRRRRARPTTKAEAW</sequence>